<feature type="domain" description="Sporulation initiation phosphotransferase B C-terminal" evidence="4">
    <location>
        <begin position="59"/>
        <end position="174"/>
    </location>
</feature>
<dbReference type="EMBL" id="FNHW01000001">
    <property type="protein sequence ID" value="SDM87164.1"/>
    <property type="molecule type" value="Genomic_DNA"/>
</dbReference>
<evidence type="ECO:0000313" key="6">
    <source>
        <dbReference type="Proteomes" id="UP000199544"/>
    </source>
</evidence>
<evidence type="ECO:0000256" key="3">
    <source>
        <dbReference type="ARBA" id="ARBA00022777"/>
    </source>
</evidence>
<proteinExistence type="predicted"/>
<reference evidence="6" key="1">
    <citation type="submission" date="2016-10" db="EMBL/GenBank/DDBJ databases">
        <authorList>
            <person name="Varghese N."/>
            <person name="Submissions S."/>
        </authorList>
    </citation>
    <scope>NUCLEOTIDE SEQUENCE [LARGE SCALE GENOMIC DNA]</scope>
    <source>
        <strain evidence="6">CGMCC 1.6854</strain>
    </source>
</reference>
<dbReference type="Pfam" id="PF14689">
    <property type="entry name" value="SPOB_a"/>
    <property type="match status" value="1"/>
</dbReference>
<evidence type="ECO:0000256" key="1">
    <source>
        <dbReference type="ARBA" id="ARBA00022553"/>
    </source>
</evidence>
<keyword evidence="1" id="KW-0597">Phosphoprotein</keyword>
<gene>
    <name evidence="5" type="ORF">SAMN04488137_2342</name>
</gene>
<accession>A0A1G9WRB3</accession>
<protein>
    <submittedName>
        <fullName evidence="5">Stage 0 sporulation protein B (Sporulation initiation phosphotransferase)</fullName>
    </submittedName>
</protein>
<evidence type="ECO:0000256" key="2">
    <source>
        <dbReference type="ARBA" id="ARBA00022679"/>
    </source>
</evidence>
<dbReference type="InterPro" id="IPR016120">
    <property type="entry name" value="Sig_transdc_His_kin_SpoOB"/>
</dbReference>
<organism evidence="5 6">
    <name type="scientific">Fictibacillus solisalsi</name>
    <dbReference type="NCBI Taxonomy" id="459525"/>
    <lineage>
        <taxon>Bacteria</taxon>
        <taxon>Bacillati</taxon>
        <taxon>Bacillota</taxon>
        <taxon>Bacilli</taxon>
        <taxon>Bacillales</taxon>
        <taxon>Fictibacillaceae</taxon>
        <taxon>Fictibacillus</taxon>
    </lineage>
</organism>
<dbReference type="STRING" id="459525.SAMN04488137_2342"/>
<dbReference type="SMART" id="SM01317">
    <property type="entry name" value="SPOB_ab"/>
    <property type="match status" value="1"/>
</dbReference>
<dbReference type="Gene3D" id="1.10.287.130">
    <property type="match status" value="1"/>
</dbReference>
<keyword evidence="2 5" id="KW-0808">Transferase</keyword>
<name>A0A1G9WRB3_9BACL</name>
<keyword evidence="3" id="KW-0418">Kinase</keyword>
<sequence length="183" mass="21335">MSRDWSTLDVLRHARHDWLNQLQLIKANLSLGRTERASEIIEEIILSSRHESSLMNLKVPELAEYLITFNWLKHPIILETRVTGEARNLSYAESELLEACRFLFETISQAVSPLAENRLVFTISIQEDFSSFMYKLTGSIHNEEVIQEGFQHFQETHKLFDVIESYIHSDEVFLVLQLENAKN</sequence>
<dbReference type="OrthoDB" id="2375606at2"/>
<dbReference type="GO" id="GO:0000155">
    <property type="term" value="F:phosphorelay sensor kinase activity"/>
    <property type="evidence" value="ECO:0007669"/>
    <property type="project" value="InterPro"/>
</dbReference>
<evidence type="ECO:0000313" key="5">
    <source>
        <dbReference type="EMBL" id="SDM87164.1"/>
    </source>
</evidence>
<keyword evidence="6" id="KW-1185">Reference proteome</keyword>
<dbReference type="SUPFAM" id="SSF55890">
    <property type="entry name" value="Sporulation response regulatory protein Spo0B"/>
    <property type="match status" value="1"/>
</dbReference>
<dbReference type="RefSeq" id="WP_090234713.1">
    <property type="nucleotide sequence ID" value="NZ_FNHW01000001.1"/>
</dbReference>
<dbReference type="Pfam" id="PF14682">
    <property type="entry name" value="SPOB_ab"/>
    <property type="match status" value="1"/>
</dbReference>
<evidence type="ECO:0000259" key="4">
    <source>
        <dbReference type="SMART" id="SM01317"/>
    </source>
</evidence>
<dbReference type="InterPro" id="IPR016122">
    <property type="entry name" value="SpoOB_C"/>
</dbReference>
<dbReference type="InterPro" id="IPR037100">
    <property type="entry name" value="Spo0B_C_sf"/>
</dbReference>
<dbReference type="Proteomes" id="UP000199544">
    <property type="component" value="Unassembled WGS sequence"/>
</dbReference>
<dbReference type="Gene3D" id="3.30.565.30">
    <property type="entry name" value="Sporulation initiation phosphotransferase B (SpoOB), C-terminal domain"/>
    <property type="match status" value="1"/>
</dbReference>
<dbReference type="InterPro" id="IPR039506">
    <property type="entry name" value="SPOB_a"/>
</dbReference>
<dbReference type="AlphaFoldDB" id="A0A1G9WRB3"/>